<feature type="domain" description="vWA-MoxR associated protein N-terminal HTH" evidence="3">
    <location>
        <begin position="1"/>
        <end position="78"/>
    </location>
</feature>
<feature type="domain" description="NB-ARC" evidence="2">
    <location>
        <begin position="142"/>
        <end position="245"/>
    </location>
</feature>
<dbReference type="PANTHER" id="PTHR47691">
    <property type="entry name" value="REGULATOR-RELATED"/>
    <property type="match status" value="1"/>
</dbReference>
<accession>A0A7C3ZT11</accession>
<protein>
    <submittedName>
        <fullName evidence="4">ATP-binding protein</fullName>
    </submittedName>
</protein>
<dbReference type="InterPro" id="IPR027417">
    <property type="entry name" value="P-loop_NTPase"/>
</dbReference>
<dbReference type="SUPFAM" id="SSF52540">
    <property type="entry name" value="P-loop containing nucleoside triphosphate hydrolases"/>
    <property type="match status" value="1"/>
</dbReference>
<dbReference type="InterPro" id="IPR002182">
    <property type="entry name" value="NB-ARC"/>
</dbReference>
<dbReference type="PANTHER" id="PTHR47691:SF3">
    <property type="entry name" value="HTH-TYPE TRANSCRIPTIONAL REGULATOR RV0890C-RELATED"/>
    <property type="match status" value="1"/>
</dbReference>
<comment type="caution">
    <text evidence="4">The sequence shown here is derived from an EMBL/GenBank/DDBJ whole genome shotgun (WGS) entry which is preliminary data.</text>
</comment>
<sequence length="453" mass="50965">MLQVADEIVFAQTEHHLDDLQEAVLRGTLQGNIYKKIAKDLDCSESSVRNAGSELWRILSAALGEEVSKTNLRSVMGRLQTSNILNFAHNVSGSFNICSETPQNSTIPNSPTPTEQTPHPQPPPKYQDLSQMPELGDFYGRTQELETLHNWILQQRCRLVALTGVSGIGKTTLAVQLVQQIKDEFEYVIWCSLETSPPFSEFQAELIKFLSQSETPDLSATSPNTSTLIKYLRNHRCLVVLDNVHRLFSSGELAGKYKPETEEYRSLFKQIEQLSHQSCLLLIGWEQPRELPQGKSQTAPICTLQLGGLDRTAVRELLTAYGWAEMDNWATLMDCYQGNPFCLKTVATQILEVAEGLTDCLPEDTILLPEEVKDSLQQQWERLSEIEKNLMFFLAKENQSVNLAKLLETGIISPADLGNVVQYLGRRGLIEKRESFYSLSPVIKQYVKGLAEN</sequence>
<name>A0A7C3ZT11_9CYAN</name>
<proteinExistence type="predicted"/>
<keyword evidence="4" id="KW-0067">ATP-binding</keyword>
<evidence type="ECO:0000256" key="1">
    <source>
        <dbReference type="SAM" id="MobiDB-lite"/>
    </source>
</evidence>
<reference evidence="4" key="1">
    <citation type="journal article" date="2020" name="mSystems">
        <title>Genome- and Community-Level Interaction Insights into Carbon Utilization and Element Cycling Functions of Hydrothermarchaeota in Hydrothermal Sediment.</title>
        <authorList>
            <person name="Zhou Z."/>
            <person name="Liu Y."/>
            <person name="Xu W."/>
            <person name="Pan J."/>
            <person name="Luo Z.H."/>
            <person name="Li M."/>
        </authorList>
    </citation>
    <scope>NUCLEOTIDE SEQUENCE [LARGE SCALE GENOMIC DNA]</scope>
    <source>
        <strain evidence="4">SpSt-374</strain>
    </source>
</reference>
<evidence type="ECO:0000259" key="3">
    <source>
        <dbReference type="Pfam" id="PF26355"/>
    </source>
</evidence>
<feature type="region of interest" description="Disordered" evidence="1">
    <location>
        <begin position="99"/>
        <end position="125"/>
    </location>
</feature>
<dbReference type="GO" id="GO:0043531">
    <property type="term" value="F:ADP binding"/>
    <property type="evidence" value="ECO:0007669"/>
    <property type="project" value="InterPro"/>
</dbReference>
<dbReference type="GO" id="GO:0005524">
    <property type="term" value="F:ATP binding"/>
    <property type="evidence" value="ECO:0007669"/>
    <property type="project" value="UniProtKB-KW"/>
</dbReference>
<dbReference type="AlphaFoldDB" id="A0A7C3ZT11"/>
<dbReference type="Pfam" id="PF26355">
    <property type="entry name" value="HTH_VMAP-M9"/>
    <property type="match status" value="1"/>
</dbReference>
<organism evidence="4">
    <name type="scientific">Planktothricoides sp. SpSt-374</name>
    <dbReference type="NCBI Taxonomy" id="2282167"/>
    <lineage>
        <taxon>Bacteria</taxon>
        <taxon>Bacillati</taxon>
        <taxon>Cyanobacteriota</taxon>
        <taxon>Cyanophyceae</taxon>
        <taxon>Oscillatoriophycideae</taxon>
        <taxon>Oscillatoriales</taxon>
        <taxon>Oscillatoriaceae</taxon>
        <taxon>Planktothricoides</taxon>
    </lineage>
</organism>
<keyword evidence="4" id="KW-0547">Nucleotide-binding</keyword>
<dbReference type="Pfam" id="PF00931">
    <property type="entry name" value="NB-ARC"/>
    <property type="match status" value="1"/>
</dbReference>
<feature type="compositionally biased region" description="Polar residues" evidence="1">
    <location>
        <begin position="99"/>
        <end position="109"/>
    </location>
</feature>
<dbReference type="Gene3D" id="3.40.50.300">
    <property type="entry name" value="P-loop containing nucleotide triphosphate hydrolases"/>
    <property type="match status" value="1"/>
</dbReference>
<evidence type="ECO:0000313" key="4">
    <source>
        <dbReference type="EMBL" id="HGG00566.1"/>
    </source>
</evidence>
<gene>
    <name evidence="4" type="ORF">ENR15_07910</name>
</gene>
<evidence type="ECO:0000259" key="2">
    <source>
        <dbReference type="Pfam" id="PF00931"/>
    </source>
</evidence>
<dbReference type="PRINTS" id="PR00364">
    <property type="entry name" value="DISEASERSIST"/>
</dbReference>
<dbReference type="EMBL" id="DSPX01000078">
    <property type="protein sequence ID" value="HGG00566.1"/>
    <property type="molecule type" value="Genomic_DNA"/>
</dbReference>
<dbReference type="InterPro" id="IPR058651">
    <property type="entry name" value="HTH_VMAP-M9"/>
</dbReference>